<evidence type="ECO:0000256" key="3">
    <source>
        <dbReference type="ARBA" id="ARBA00012485"/>
    </source>
</evidence>
<evidence type="ECO:0000313" key="8">
    <source>
        <dbReference type="EMBL" id="EAY18516.1"/>
    </source>
</evidence>
<dbReference type="Gene3D" id="3.90.1750.10">
    <property type="entry name" value="Hect, E3 ligase catalytic domains"/>
    <property type="match status" value="1"/>
</dbReference>
<comment type="caution">
    <text evidence="6">Lacks conserved residue(s) required for the propagation of feature annotation.</text>
</comment>
<dbReference type="Proteomes" id="UP000001542">
    <property type="component" value="Unassembled WGS sequence"/>
</dbReference>
<keyword evidence="9" id="KW-1185">Reference proteome</keyword>
<dbReference type="VEuPathDB" id="TrichDB:TVAG_083710"/>
<gene>
    <name evidence="8" type="ORF">TVAG_083710</name>
</gene>
<dbReference type="STRING" id="5722.A2DM96"/>
<dbReference type="KEGG" id="tva:5464026"/>
<dbReference type="PANTHER" id="PTHR11254:SF67">
    <property type="entry name" value="E3 UBIQUITIN-PROTEIN LIGASE HUWE1"/>
    <property type="match status" value="1"/>
</dbReference>
<evidence type="ECO:0000256" key="6">
    <source>
        <dbReference type="PROSITE-ProRule" id="PRU00104"/>
    </source>
</evidence>
<dbReference type="Gene3D" id="3.30.2410.10">
    <property type="entry name" value="Hect, E3 ligase catalytic domain"/>
    <property type="match status" value="1"/>
</dbReference>
<feature type="active site" description="Glycyl thioester intermediate" evidence="6">
    <location>
        <position position="321"/>
    </location>
</feature>
<keyword evidence="4" id="KW-0808">Transferase</keyword>
<comment type="catalytic activity">
    <reaction evidence="1">
        <text>S-ubiquitinyl-[E2 ubiquitin-conjugating enzyme]-L-cysteine + [acceptor protein]-L-lysine = [E2 ubiquitin-conjugating enzyme]-L-cysteine + N(6)-ubiquitinyl-[acceptor protein]-L-lysine.</text>
        <dbReference type="EC" id="2.3.2.26"/>
    </reaction>
</comment>
<evidence type="ECO:0000256" key="2">
    <source>
        <dbReference type="ARBA" id="ARBA00004906"/>
    </source>
</evidence>
<reference evidence="8" key="2">
    <citation type="journal article" date="2007" name="Science">
        <title>Draft genome sequence of the sexually transmitted pathogen Trichomonas vaginalis.</title>
        <authorList>
            <person name="Carlton J.M."/>
            <person name="Hirt R.P."/>
            <person name="Silva J.C."/>
            <person name="Delcher A.L."/>
            <person name="Schatz M."/>
            <person name="Zhao Q."/>
            <person name="Wortman J.R."/>
            <person name="Bidwell S.L."/>
            <person name="Alsmark U.C.M."/>
            <person name="Besteiro S."/>
            <person name="Sicheritz-Ponten T."/>
            <person name="Noel C.J."/>
            <person name="Dacks J.B."/>
            <person name="Foster P.G."/>
            <person name="Simillion C."/>
            <person name="Van de Peer Y."/>
            <person name="Miranda-Saavedra D."/>
            <person name="Barton G.J."/>
            <person name="Westrop G.D."/>
            <person name="Mueller S."/>
            <person name="Dessi D."/>
            <person name="Fiori P.L."/>
            <person name="Ren Q."/>
            <person name="Paulsen I."/>
            <person name="Zhang H."/>
            <person name="Bastida-Corcuera F.D."/>
            <person name="Simoes-Barbosa A."/>
            <person name="Brown M.T."/>
            <person name="Hayes R.D."/>
            <person name="Mukherjee M."/>
            <person name="Okumura C.Y."/>
            <person name="Schneider R."/>
            <person name="Smith A.J."/>
            <person name="Vanacova S."/>
            <person name="Villalvazo M."/>
            <person name="Haas B.J."/>
            <person name="Pertea M."/>
            <person name="Feldblyum T.V."/>
            <person name="Utterback T.R."/>
            <person name="Shu C.L."/>
            <person name="Osoegawa K."/>
            <person name="de Jong P.J."/>
            <person name="Hrdy I."/>
            <person name="Horvathova L."/>
            <person name="Zubacova Z."/>
            <person name="Dolezal P."/>
            <person name="Malik S.B."/>
            <person name="Logsdon J.M. Jr."/>
            <person name="Henze K."/>
            <person name="Gupta A."/>
            <person name="Wang C.C."/>
            <person name="Dunne R.L."/>
            <person name="Upcroft J.A."/>
            <person name="Upcroft P."/>
            <person name="White O."/>
            <person name="Salzberg S.L."/>
            <person name="Tang P."/>
            <person name="Chiu C.-H."/>
            <person name="Lee Y.-S."/>
            <person name="Embley T.M."/>
            <person name="Coombs G.H."/>
            <person name="Mottram J.C."/>
            <person name="Tachezy J."/>
            <person name="Fraser-Liggett C.M."/>
            <person name="Johnson P.J."/>
        </authorList>
    </citation>
    <scope>NUCLEOTIDE SEQUENCE [LARGE SCALE GENOMIC DNA]</scope>
    <source>
        <strain evidence="8">G3</strain>
    </source>
</reference>
<sequence>MSEDIDSTNPELEALYDYFNNHNIKVGGPQNIKDWAAAGEIGHLKIDITKTHFHGVNYESPELIKIIDYLAKEESHFPSNFVAFRTKENKFIYYAEYEGSTGPDIGGVFRDSYFLMVEELMDIKIKYFVKPPSTLHCESDRLIPAPNMPAKVASTIGSLIASAIATQNPHKAWNLPRFIWQSFVTDVDISNLVHCDDQNYFNDLKTLVNLMRSGFWKVIPLIKVHNFSGEFIEGLARGQGKDLDIDSFLSYFTPKSKNTKVWPVFVQAVAPFTSQELSKLMRFITGNETPKITKGFHLELTVKETDHQDENNFWLPVTHTCFNSIEIMPYKTAKLLSDKLKFCISVEDELF</sequence>
<dbReference type="GO" id="GO:0006511">
    <property type="term" value="P:ubiquitin-dependent protein catabolic process"/>
    <property type="evidence" value="ECO:0000318"/>
    <property type="project" value="GO_Central"/>
</dbReference>
<dbReference type="InterPro" id="IPR050409">
    <property type="entry name" value="E3_ubiq-protein_ligase"/>
</dbReference>
<protein>
    <recommendedName>
        <fullName evidence="3">HECT-type E3 ubiquitin transferase</fullName>
        <ecNumber evidence="3">2.3.2.26</ecNumber>
    </recommendedName>
</protein>
<dbReference type="Pfam" id="PF00632">
    <property type="entry name" value="HECT"/>
    <property type="match status" value="1"/>
</dbReference>
<dbReference type="GO" id="GO:0061630">
    <property type="term" value="F:ubiquitin protein ligase activity"/>
    <property type="evidence" value="ECO:0000318"/>
    <property type="project" value="GO_Central"/>
</dbReference>
<dbReference type="OrthoDB" id="423283at2759"/>
<dbReference type="InParanoid" id="A2DM96"/>
<evidence type="ECO:0000256" key="4">
    <source>
        <dbReference type="ARBA" id="ARBA00022679"/>
    </source>
</evidence>
<dbReference type="InterPro" id="IPR035983">
    <property type="entry name" value="Hect_E3_ubiquitin_ligase"/>
</dbReference>
<accession>A2DM96</accession>
<evidence type="ECO:0000256" key="1">
    <source>
        <dbReference type="ARBA" id="ARBA00000885"/>
    </source>
</evidence>
<dbReference type="SUPFAM" id="SSF56204">
    <property type="entry name" value="Hect, E3 ligase catalytic domain"/>
    <property type="match status" value="1"/>
</dbReference>
<name>A2DM96_TRIV3</name>
<evidence type="ECO:0000259" key="7">
    <source>
        <dbReference type="PROSITE" id="PS50237"/>
    </source>
</evidence>
<dbReference type="GO" id="GO:0005737">
    <property type="term" value="C:cytoplasm"/>
    <property type="evidence" value="ECO:0000318"/>
    <property type="project" value="GO_Central"/>
</dbReference>
<dbReference type="EMBL" id="DS113218">
    <property type="protein sequence ID" value="EAY18516.1"/>
    <property type="molecule type" value="Genomic_DNA"/>
</dbReference>
<evidence type="ECO:0000256" key="5">
    <source>
        <dbReference type="ARBA" id="ARBA00022786"/>
    </source>
</evidence>
<organism evidence="8 9">
    <name type="scientific">Trichomonas vaginalis (strain ATCC PRA-98 / G3)</name>
    <dbReference type="NCBI Taxonomy" id="412133"/>
    <lineage>
        <taxon>Eukaryota</taxon>
        <taxon>Metamonada</taxon>
        <taxon>Parabasalia</taxon>
        <taxon>Trichomonadida</taxon>
        <taxon>Trichomonadidae</taxon>
        <taxon>Trichomonas</taxon>
    </lineage>
</organism>
<proteinExistence type="predicted"/>
<reference evidence="8" key="1">
    <citation type="submission" date="2006-10" db="EMBL/GenBank/DDBJ databases">
        <authorList>
            <person name="Amadeo P."/>
            <person name="Zhao Q."/>
            <person name="Wortman J."/>
            <person name="Fraser-Liggett C."/>
            <person name="Carlton J."/>
        </authorList>
    </citation>
    <scope>NUCLEOTIDE SEQUENCE</scope>
    <source>
        <strain evidence="8">G3</strain>
    </source>
</reference>
<dbReference type="InterPro" id="IPR000569">
    <property type="entry name" value="HECT_dom"/>
</dbReference>
<feature type="domain" description="HECT" evidence="7">
    <location>
        <begin position="208"/>
        <end position="351"/>
    </location>
</feature>
<dbReference type="VEuPathDB" id="TrichDB:TVAGG3_0983590"/>
<feature type="domain" description="HECT" evidence="7">
    <location>
        <begin position="89"/>
        <end position="147"/>
    </location>
</feature>
<comment type="pathway">
    <text evidence="2">Protein modification; protein ubiquitination.</text>
</comment>
<dbReference type="PANTHER" id="PTHR11254">
    <property type="entry name" value="HECT DOMAIN UBIQUITIN-PROTEIN LIGASE"/>
    <property type="match status" value="1"/>
</dbReference>
<dbReference type="AlphaFoldDB" id="A2DM96"/>
<evidence type="ECO:0000313" key="9">
    <source>
        <dbReference type="Proteomes" id="UP000001542"/>
    </source>
</evidence>
<dbReference type="EC" id="2.3.2.26" evidence="3"/>
<dbReference type="SMR" id="A2DM96"/>
<dbReference type="PROSITE" id="PS50237">
    <property type="entry name" value="HECT"/>
    <property type="match status" value="2"/>
</dbReference>
<dbReference type="SMART" id="SM00119">
    <property type="entry name" value="HECTc"/>
    <property type="match status" value="1"/>
</dbReference>
<keyword evidence="5 6" id="KW-0833">Ubl conjugation pathway</keyword>